<dbReference type="Proteomes" id="UP001595909">
    <property type="component" value="Unassembled WGS sequence"/>
</dbReference>
<evidence type="ECO:0000256" key="1">
    <source>
        <dbReference type="SAM" id="MobiDB-lite"/>
    </source>
</evidence>
<gene>
    <name evidence="3" type="ORF">ACFPEL_19740</name>
</gene>
<comment type="caution">
    <text evidence="3">The sequence shown here is derived from an EMBL/GenBank/DDBJ whole genome shotgun (WGS) entry which is preliminary data.</text>
</comment>
<feature type="compositionally biased region" description="Acidic residues" evidence="1">
    <location>
        <begin position="7"/>
        <end position="39"/>
    </location>
</feature>
<feature type="domain" description="DUF5709" evidence="2">
    <location>
        <begin position="101"/>
        <end position="143"/>
    </location>
</feature>
<dbReference type="Pfam" id="PF18970">
    <property type="entry name" value="DUF5709"/>
    <property type="match status" value="1"/>
</dbReference>
<organism evidence="3 4">
    <name type="scientific">Actinomycetospora chibensis</name>
    <dbReference type="NCBI Taxonomy" id="663606"/>
    <lineage>
        <taxon>Bacteria</taxon>
        <taxon>Bacillati</taxon>
        <taxon>Actinomycetota</taxon>
        <taxon>Actinomycetes</taxon>
        <taxon>Pseudonocardiales</taxon>
        <taxon>Pseudonocardiaceae</taxon>
        <taxon>Actinomycetospora</taxon>
    </lineage>
</organism>
<feature type="region of interest" description="Disordered" evidence="1">
    <location>
        <begin position="1"/>
        <end position="115"/>
    </location>
</feature>
<evidence type="ECO:0000313" key="4">
    <source>
        <dbReference type="Proteomes" id="UP001595909"/>
    </source>
</evidence>
<name>A0ABV9RLI2_9PSEU</name>
<dbReference type="EMBL" id="JBHSIM010000041">
    <property type="protein sequence ID" value="MFC4834655.1"/>
    <property type="molecule type" value="Genomic_DNA"/>
</dbReference>
<dbReference type="RefSeq" id="WP_274191323.1">
    <property type="nucleotide sequence ID" value="NZ_BAABHN010000041.1"/>
</dbReference>
<feature type="compositionally biased region" description="Acidic residues" evidence="1">
    <location>
        <begin position="76"/>
        <end position="103"/>
    </location>
</feature>
<sequence length="145" mass="15696">MTTPETPDGDDPDTDDDTVFEQLDEAESLDNPDLDDPLDEGVSPNEQPWGTTAWGVTPEEEEEGEPLADRLRREVPDDEDTDDGDGLGDESDTDGELRDDEVGDERSGRLVLSEDGEDFFAEDVGVDGAGASAEEAAIHLVDDDR</sequence>
<dbReference type="InterPro" id="IPR043763">
    <property type="entry name" value="DUF5709"/>
</dbReference>
<keyword evidence="4" id="KW-1185">Reference proteome</keyword>
<reference evidence="4" key="1">
    <citation type="journal article" date="2019" name="Int. J. Syst. Evol. Microbiol.">
        <title>The Global Catalogue of Microorganisms (GCM) 10K type strain sequencing project: providing services to taxonomists for standard genome sequencing and annotation.</title>
        <authorList>
            <consortium name="The Broad Institute Genomics Platform"/>
            <consortium name="The Broad Institute Genome Sequencing Center for Infectious Disease"/>
            <person name="Wu L."/>
            <person name="Ma J."/>
        </authorList>
    </citation>
    <scope>NUCLEOTIDE SEQUENCE [LARGE SCALE GENOMIC DNA]</scope>
    <source>
        <strain evidence="4">CCUG 50347</strain>
    </source>
</reference>
<evidence type="ECO:0000259" key="2">
    <source>
        <dbReference type="Pfam" id="PF18970"/>
    </source>
</evidence>
<evidence type="ECO:0000313" key="3">
    <source>
        <dbReference type="EMBL" id="MFC4834655.1"/>
    </source>
</evidence>
<proteinExistence type="predicted"/>
<accession>A0ABV9RLI2</accession>
<protein>
    <submittedName>
        <fullName evidence="3">DUF5709 domain-containing protein</fullName>
    </submittedName>
</protein>